<evidence type="ECO:0000256" key="1">
    <source>
        <dbReference type="SAM" id="MobiDB-lite"/>
    </source>
</evidence>
<feature type="region of interest" description="Disordered" evidence="1">
    <location>
        <begin position="98"/>
        <end position="129"/>
    </location>
</feature>
<sequence>MEAPNFLKTTIDYPGFSGSVGKLAMVFRKKAQEYMFKRDEFVRNKDFRTVVKYNAKVDSLRSIEDRIASADSVDAVYAILKEKNIRFQENKLTNDDVYKLGGKSRKTRKTKKGKTRKGKTRKGKTRRRR</sequence>
<dbReference type="AlphaFoldDB" id="A0A6C0LP16"/>
<organism evidence="2">
    <name type="scientific">viral metagenome</name>
    <dbReference type="NCBI Taxonomy" id="1070528"/>
    <lineage>
        <taxon>unclassified sequences</taxon>
        <taxon>metagenomes</taxon>
        <taxon>organismal metagenomes</taxon>
    </lineage>
</organism>
<accession>A0A6C0LP16</accession>
<name>A0A6C0LP16_9ZZZZ</name>
<protein>
    <submittedName>
        <fullName evidence="2">Uncharacterized protein</fullName>
    </submittedName>
</protein>
<evidence type="ECO:0000313" key="2">
    <source>
        <dbReference type="EMBL" id="QHU31022.1"/>
    </source>
</evidence>
<feature type="compositionally biased region" description="Basic residues" evidence="1">
    <location>
        <begin position="102"/>
        <end position="129"/>
    </location>
</feature>
<dbReference type="EMBL" id="MN740522">
    <property type="protein sequence ID" value="QHU31022.1"/>
    <property type="molecule type" value="Genomic_DNA"/>
</dbReference>
<proteinExistence type="predicted"/>
<reference evidence="2" key="1">
    <citation type="journal article" date="2020" name="Nature">
        <title>Giant virus diversity and host interactions through global metagenomics.</title>
        <authorList>
            <person name="Schulz F."/>
            <person name="Roux S."/>
            <person name="Paez-Espino D."/>
            <person name="Jungbluth S."/>
            <person name="Walsh D.A."/>
            <person name="Denef V.J."/>
            <person name="McMahon K.D."/>
            <person name="Konstantinidis K.T."/>
            <person name="Eloe-Fadrosh E.A."/>
            <person name="Kyrpides N.C."/>
            <person name="Woyke T."/>
        </authorList>
    </citation>
    <scope>NUCLEOTIDE SEQUENCE</scope>
    <source>
        <strain evidence="2">GVMAG-M-3300027892-73</strain>
    </source>
</reference>